<dbReference type="AlphaFoldDB" id="A0A8S4D0Q5"/>
<reference evidence="2" key="1">
    <citation type="submission" date="2020-11" db="EMBL/GenBank/DDBJ databases">
        <authorList>
            <person name="Whiteford S."/>
        </authorList>
    </citation>
    <scope>NUCLEOTIDE SEQUENCE</scope>
</reference>
<gene>
    <name evidence="2" type="ORF">PLXY2_LOCUS285</name>
</gene>
<evidence type="ECO:0000313" key="3">
    <source>
        <dbReference type="Proteomes" id="UP000653454"/>
    </source>
</evidence>
<comment type="caution">
    <text evidence="2">The sequence shown here is derived from an EMBL/GenBank/DDBJ whole genome shotgun (WGS) entry which is preliminary data.</text>
</comment>
<feature type="compositionally biased region" description="Acidic residues" evidence="1">
    <location>
        <begin position="75"/>
        <end position="92"/>
    </location>
</feature>
<evidence type="ECO:0000256" key="1">
    <source>
        <dbReference type="SAM" id="MobiDB-lite"/>
    </source>
</evidence>
<accession>A0A8S4D0Q5</accession>
<dbReference type="EMBL" id="CAJHNJ030000001">
    <property type="protein sequence ID" value="CAG9087791.1"/>
    <property type="molecule type" value="Genomic_DNA"/>
</dbReference>
<protein>
    <submittedName>
        <fullName evidence="2">(diamondback moth) hypothetical protein</fullName>
    </submittedName>
</protein>
<name>A0A8S4D0Q5_PLUXY</name>
<sequence length="517" mass="56098">MYEMTASVKSKSPRERGGRAWLAEHAALRAARLARDHLPPPHRARAAALLQQRFAAIGQSDVGEQLRAALTEGYEGEDDAPVAEEDEEEEDPQPNSSSTVEAELSRLCRGGQWERCLALAGDRAPHYALLCVTQLLNTHDVSDTIQSATLEAELSRLCRGGQWERCLALAGDRAPHYALLCVTQLLNTHDVSDTIQSATLEAELSRLCRGGQWERCLALAGDRAPHYALLCVTQLLNTHDRMEGVDIESEEPSEGVSQSLDILRRYFTEDTRVDESDARMAASVAAELLLRMSTTPKAYAALKDTCDVLVAIGADDRVLQAASLLLGINVSQIASKVARALPRYSDIIVADVAFYISGAVVRSEGASGAREAFVLLNRCIDLTEAADDDAAHLLDFTDFECTDWSKTPLLLRGACVRGAAIDDAREWVLQVSMDQTVDQTLPVDSRGMYASSVASGEACCVLTGFPLGSRLVTFTNGRCANREHWARVAAASRNNAAAADIVRAVTLWCGPADYKPL</sequence>
<dbReference type="Proteomes" id="UP000653454">
    <property type="component" value="Unassembled WGS sequence"/>
</dbReference>
<feature type="region of interest" description="Disordered" evidence="1">
    <location>
        <begin position="75"/>
        <end position="102"/>
    </location>
</feature>
<proteinExistence type="predicted"/>
<evidence type="ECO:0000313" key="2">
    <source>
        <dbReference type="EMBL" id="CAG9087791.1"/>
    </source>
</evidence>
<organism evidence="2 3">
    <name type="scientific">Plutella xylostella</name>
    <name type="common">Diamondback moth</name>
    <name type="synonym">Plutella maculipennis</name>
    <dbReference type="NCBI Taxonomy" id="51655"/>
    <lineage>
        <taxon>Eukaryota</taxon>
        <taxon>Metazoa</taxon>
        <taxon>Ecdysozoa</taxon>
        <taxon>Arthropoda</taxon>
        <taxon>Hexapoda</taxon>
        <taxon>Insecta</taxon>
        <taxon>Pterygota</taxon>
        <taxon>Neoptera</taxon>
        <taxon>Endopterygota</taxon>
        <taxon>Lepidoptera</taxon>
        <taxon>Glossata</taxon>
        <taxon>Ditrysia</taxon>
        <taxon>Yponomeutoidea</taxon>
        <taxon>Plutellidae</taxon>
        <taxon>Plutella</taxon>
    </lineage>
</organism>
<keyword evidence="3" id="KW-1185">Reference proteome</keyword>